<dbReference type="PANTHER" id="PTHR30489:SF0">
    <property type="entry name" value="LIPOPROTEIN-RELEASING SYSTEM TRANSMEMBRANE PROTEIN LOLE"/>
    <property type="match status" value="1"/>
</dbReference>
<evidence type="ECO:0000259" key="8">
    <source>
        <dbReference type="Pfam" id="PF02687"/>
    </source>
</evidence>
<reference evidence="10" key="1">
    <citation type="submission" date="2018-06" db="EMBL/GenBank/DDBJ databases">
        <authorList>
            <person name="Zhirakovskaya E."/>
        </authorList>
    </citation>
    <scope>NUCLEOTIDE SEQUENCE</scope>
</reference>
<feature type="domain" description="MacB-like periplasmic core" evidence="9">
    <location>
        <begin position="25"/>
        <end position="240"/>
    </location>
</feature>
<dbReference type="InterPro" id="IPR051447">
    <property type="entry name" value="Lipoprotein-release_system"/>
</dbReference>
<feature type="domain" description="ABC3 transporter permease C-terminal" evidence="8">
    <location>
        <begin position="281"/>
        <end position="403"/>
    </location>
</feature>
<evidence type="ECO:0000256" key="1">
    <source>
        <dbReference type="ARBA" id="ARBA00004651"/>
    </source>
</evidence>
<dbReference type="GO" id="GO:0042953">
    <property type="term" value="P:lipoprotein transport"/>
    <property type="evidence" value="ECO:0007669"/>
    <property type="project" value="InterPro"/>
</dbReference>
<feature type="transmembrane region" description="Helical" evidence="7">
    <location>
        <begin position="20"/>
        <end position="46"/>
    </location>
</feature>
<protein>
    <submittedName>
        <fullName evidence="10">Lipoprotein releasing system transmembrane protein LolC/LolE</fullName>
    </submittedName>
</protein>
<dbReference type="InterPro" id="IPR003838">
    <property type="entry name" value="ABC3_permease_C"/>
</dbReference>
<keyword evidence="4 7" id="KW-0812">Transmembrane</keyword>
<keyword evidence="3" id="KW-1003">Cell membrane</keyword>
<evidence type="ECO:0000256" key="4">
    <source>
        <dbReference type="ARBA" id="ARBA00022692"/>
    </source>
</evidence>
<dbReference type="NCBIfam" id="TIGR02212">
    <property type="entry name" value="lolCE"/>
    <property type="match status" value="1"/>
</dbReference>
<keyword evidence="10" id="KW-0449">Lipoprotein</keyword>
<evidence type="ECO:0000313" key="10">
    <source>
        <dbReference type="EMBL" id="VAW36624.1"/>
    </source>
</evidence>
<organism evidence="10">
    <name type="scientific">hydrothermal vent metagenome</name>
    <dbReference type="NCBI Taxonomy" id="652676"/>
    <lineage>
        <taxon>unclassified sequences</taxon>
        <taxon>metagenomes</taxon>
        <taxon>ecological metagenomes</taxon>
    </lineage>
</organism>
<evidence type="ECO:0000256" key="6">
    <source>
        <dbReference type="ARBA" id="ARBA00023136"/>
    </source>
</evidence>
<comment type="subcellular location">
    <subcellularLocation>
        <location evidence="1">Cell membrane</location>
        <topology evidence="1">Multi-pass membrane protein</topology>
    </subcellularLocation>
</comment>
<keyword evidence="5 7" id="KW-1133">Transmembrane helix</keyword>
<keyword evidence="6 7" id="KW-0472">Membrane</keyword>
<evidence type="ECO:0000256" key="5">
    <source>
        <dbReference type="ARBA" id="ARBA00022989"/>
    </source>
</evidence>
<dbReference type="PANTHER" id="PTHR30489">
    <property type="entry name" value="LIPOPROTEIN-RELEASING SYSTEM TRANSMEMBRANE PROTEIN LOLE"/>
    <property type="match status" value="1"/>
</dbReference>
<feature type="transmembrane region" description="Helical" evidence="7">
    <location>
        <begin position="278"/>
        <end position="304"/>
    </location>
</feature>
<feature type="transmembrane region" description="Helical" evidence="7">
    <location>
        <begin position="325"/>
        <end position="353"/>
    </location>
</feature>
<dbReference type="InterPro" id="IPR011925">
    <property type="entry name" value="LolCE_TM"/>
</dbReference>
<dbReference type="GO" id="GO:0098797">
    <property type="term" value="C:plasma membrane protein complex"/>
    <property type="evidence" value="ECO:0007669"/>
    <property type="project" value="TreeGrafter"/>
</dbReference>
<evidence type="ECO:0000256" key="7">
    <source>
        <dbReference type="SAM" id="Phobius"/>
    </source>
</evidence>
<gene>
    <name evidence="10" type="ORF">MNBD_DELTA03-1557</name>
</gene>
<dbReference type="Pfam" id="PF02687">
    <property type="entry name" value="FtsX"/>
    <property type="match status" value="1"/>
</dbReference>
<keyword evidence="2" id="KW-0813">Transport</keyword>
<dbReference type="EMBL" id="UOEX01000177">
    <property type="protein sequence ID" value="VAW36624.1"/>
    <property type="molecule type" value="Genomic_DNA"/>
</dbReference>
<evidence type="ECO:0000256" key="2">
    <source>
        <dbReference type="ARBA" id="ARBA00022448"/>
    </source>
</evidence>
<dbReference type="GO" id="GO:0044874">
    <property type="term" value="P:lipoprotein localization to outer membrane"/>
    <property type="evidence" value="ECO:0007669"/>
    <property type="project" value="TreeGrafter"/>
</dbReference>
<dbReference type="InterPro" id="IPR025857">
    <property type="entry name" value="MacB_PCD"/>
</dbReference>
<accession>A0A3B0VZ28</accession>
<proteinExistence type="predicted"/>
<name>A0A3B0VZ28_9ZZZZ</name>
<feature type="non-terminal residue" evidence="10">
    <location>
        <position position="404"/>
    </location>
</feature>
<evidence type="ECO:0000259" key="9">
    <source>
        <dbReference type="Pfam" id="PF12704"/>
    </source>
</evidence>
<dbReference type="AlphaFoldDB" id="A0A3B0VZ28"/>
<dbReference type="Pfam" id="PF12704">
    <property type="entry name" value="MacB_PCD"/>
    <property type="match status" value="1"/>
</dbReference>
<evidence type="ECO:0000256" key="3">
    <source>
        <dbReference type="ARBA" id="ARBA00022475"/>
    </source>
</evidence>
<feature type="transmembrane region" description="Helical" evidence="7">
    <location>
        <begin position="378"/>
        <end position="398"/>
    </location>
</feature>
<sequence>MNFEWFVCRRYLQAKRRQGFISLISFISVAGVAIGVMALIIVLAVMTGFTNELRSKILGINAHIIVQKYGGQIDNYQKTAAEIRRIPGVKATTPYIFTQVMITSDRGGTGAILRGIDPNSAAQALRLGKYIKGCKLQDLTGPAGGQPGRRLPGIILGSDLARQLRVYHNDKVRLMSNSGPLTPIGILPRIKTCRVLGIFKSGMYEYDSAMAFVSLATAQNFLKLGKKVNGIEVRLNDIYQARNISLEIQKRLGLNYISRDWMQMNKNLFSALELEKTALAIIVALVVIVAAFNIVSTLIMVVMEKSKDIAILKAMGATAAQIRKVFIYEGLVIGLTGTICGLIGGITACRLLARYHFIKLPDVYPISTLPVELNSGDIIMISVGAIIITLLATLYPSWQAARID</sequence>